<reference evidence="5" key="1">
    <citation type="journal article" date="2020" name="Stud. Mycol.">
        <title>101 Dothideomycetes genomes: a test case for predicting lifestyles and emergence of pathogens.</title>
        <authorList>
            <person name="Haridas S."/>
            <person name="Albert R."/>
            <person name="Binder M."/>
            <person name="Bloem J."/>
            <person name="Labutti K."/>
            <person name="Salamov A."/>
            <person name="Andreopoulos B."/>
            <person name="Baker S."/>
            <person name="Barry K."/>
            <person name="Bills G."/>
            <person name="Bluhm B."/>
            <person name="Cannon C."/>
            <person name="Castanera R."/>
            <person name="Culley D."/>
            <person name="Daum C."/>
            <person name="Ezra D."/>
            <person name="Gonzalez J."/>
            <person name="Henrissat B."/>
            <person name="Kuo A."/>
            <person name="Liang C."/>
            <person name="Lipzen A."/>
            <person name="Lutzoni F."/>
            <person name="Magnuson J."/>
            <person name="Mondo S."/>
            <person name="Nolan M."/>
            <person name="Ohm R."/>
            <person name="Pangilinan J."/>
            <person name="Park H.-J."/>
            <person name="Ramirez L."/>
            <person name="Alfaro M."/>
            <person name="Sun H."/>
            <person name="Tritt A."/>
            <person name="Yoshinaga Y."/>
            <person name="Zwiers L.-H."/>
            <person name="Turgeon B."/>
            <person name="Goodwin S."/>
            <person name="Spatafora J."/>
            <person name="Crous P."/>
            <person name="Grigoriev I."/>
        </authorList>
    </citation>
    <scope>NUCLEOTIDE SEQUENCE</scope>
    <source>
        <strain evidence="5">CBS 473.64</strain>
    </source>
</reference>
<keyword evidence="3" id="KW-0560">Oxidoreductase</keyword>
<dbReference type="Proteomes" id="UP000799753">
    <property type="component" value="Unassembled WGS sequence"/>
</dbReference>
<protein>
    <submittedName>
        <fullName evidence="5">Putative alcohol dehydrogenase</fullName>
    </submittedName>
</protein>
<dbReference type="InterPro" id="IPR013154">
    <property type="entry name" value="ADH-like_N"/>
</dbReference>
<keyword evidence="6" id="KW-1185">Reference proteome</keyword>
<dbReference type="AlphaFoldDB" id="A0A6A6RQI9"/>
<evidence type="ECO:0000256" key="3">
    <source>
        <dbReference type="ARBA" id="ARBA00023002"/>
    </source>
</evidence>
<dbReference type="SUPFAM" id="SSF51735">
    <property type="entry name" value="NAD(P)-binding Rossmann-fold domains"/>
    <property type="match status" value="1"/>
</dbReference>
<dbReference type="InterPro" id="IPR036291">
    <property type="entry name" value="NAD(P)-bd_dom_sf"/>
</dbReference>
<dbReference type="Pfam" id="PF08240">
    <property type="entry name" value="ADH_N"/>
    <property type="match status" value="1"/>
</dbReference>
<dbReference type="InterPro" id="IPR013149">
    <property type="entry name" value="ADH-like_C"/>
</dbReference>
<dbReference type="SUPFAM" id="SSF50129">
    <property type="entry name" value="GroES-like"/>
    <property type="match status" value="1"/>
</dbReference>
<dbReference type="PANTHER" id="PTHR45348">
    <property type="entry name" value="HYPOTHETICAL OXIDOREDUCTASE (EUROFUNG)"/>
    <property type="match status" value="1"/>
</dbReference>
<evidence type="ECO:0000313" key="6">
    <source>
        <dbReference type="Proteomes" id="UP000799753"/>
    </source>
</evidence>
<gene>
    <name evidence="5" type="ORF">P280DRAFT_94049</name>
</gene>
<comment type="similarity">
    <text evidence="1">Belongs to the zinc-containing alcohol dehydrogenase family.</text>
</comment>
<evidence type="ECO:0000256" key="2">
    <source>
        <dbReference type="ARBA" id="ARBA00011245"/>
    </source>
</evidence>
<dbReference type="OrthoDB" id="9992527at2759"/>
<dbReference type="InterPro" id="IPR047122">
    <property type="entry name" value="Trans-enoyl_RdTase-like"/>
</dbReference>
<evidence type="ECO:0000256" key="1">
    <source>
        <dbReference type="ARBA" id="ARBA00008072"/>
    </source>
</evidence>
<dbReference type="Gene3D" id="3.90.180.10">
    <property type="entry name" value="Medium-chain alcohol dehydrogenases, catalytic domain"/>
    <property type="match status" value="1"/>
</dbReference>
<proteinExistence type="inferred from homology"/>
<organism evidence="5 6">
    <name type="scientific">Massarina eburnea CBS 473.64</name>
    <dbReference type="NCBI Taxonomy" id="1395130"/>
    <lineage>
        <taxon>Eukaryota</taxon>
        <taxon>Fungi</taxon>
        <taxon>Dikarya</taxon>
        <taxon>Ascomycota</taxon>
        <taxon>Pezizomycotina</taxon>
        <taxon>Dothideomycetes</taxon>
        <taxon>Pleosporomycetidae</taxon>
        <taxon>Pleosporales</taxon>
        <taxon>Massarineae</taxon>
        <taxon>Massarinaceae</taxon>
        <taxon>Massarina</taxon>
    </lineage>
</organism>
<dbReference type="Gene3D" id="3.40.50.720">
    <property type="entry name" value="NAD(P)-binding Rossmann-like Domain"/>
    <property type="match status" value="1"/>
</dbReference>
<name>A0A6A6RQI9_9PLEO</name>
<sequence length="356" mass="38746">MTQQTAILVTETGKPVTKSTTWPIPVPEPNQLLLRITVAGLEPHDQKVRDFNIWTHIVEGMLLPTPLANDYAGVVEKVGSEVTKFKVGDRVFAYGNMWEPSHKQHGLQQYAIAVADFTAKIPEGFSEHDVTTLPVNLCASLIGLFEESGGLGIPAPWSKEAKSFDYANTGILIVGGGSNCGRFAVQLAKLAGFGKIVVLGGKEDELKKWGATEVLDRHGGDEAVQAHIKGAVGDDLIYVFDAVNPPQTLFVGINALSSTRKGKVARLLPMGPHETAKVTKKDGEYEVKDIRGVPHLHTVGKEFWAHIEEYLKDGKIVPLEYEVAEGVGLDAGKVNEVLDRYRDGKAVVHAHFRVSE</sequence>
<evidence type="ECO:0000313" key="5">
    <source>
        <dbReference type="EMBL" id="KAF2637676.1"/>
    </source>
</evidence>
<dbReference type="Pfam" id="PF00107">
    <property type="entry name" value="ADH_zinc_N"/>
    <property type="match status" value="1"/>
</dbReference>
<dbReference type="EMBL" id="MU006792">
    <property type="protein sequence ID" value="KAF2637676.1"/>
    <property type="molecule type" value="Genomic_DNA"/>
</dbReference>
<dbReference type="InterPro" id="IPR011032">
    <property type="entry name" value="GroES-like_sf"/>
</dbReference>
<dbReference type="InterPro" id="IPR020843">
    <property type="entry name" value="ER"/>
</dbReference>
<dbReference type="PANTHER" id="PTHR45348:SF2">
    <property type="entry name" value="ZINC-TYPE ALCOHOL DEHYDROGENASE-LIKE PROTEIN C2E1P3.01"/>
    <property type="match status" value="1"/>
</dbReference>
<feature type="domain" description="Enoyl reductase (ER)" evidence="4">
    <location>
        <begin position="15"/>
        <end position="348"/>
    </location>
</feature>
<dbReference type="GO" id="GO:0016651">
    <property type="term" value="F:oxidoreductase activity, acting on NAD(P)H"/>
    <property type="evidence" value="ECO:0007669"/>
    <property type="project" value="InterPro"/>
</dbReference>
<dbReference type="CDD" id="cd08249">
    <property type="entry name" value="enoyl_reductase_like"/>
    <property type="match status" value="1"/>
</dbReference>
<comment type="subunit">
    <text evidence="2">Monomer.</text>
</comment>
<accession>A0A6A6RQI9</accession>
<evidence type="ECO:0000259" key="4">
    <source>
        <dbReference type="SMART" id="SM00829"/>
    </source>
</evidence>
<dbReference type="SMART" id="SM00829">
    <property type="entry name" value="PKS_ER"/>
    <property type="match status" value="1"/>
</dbReference>